<evidence type="ECO:0000256" key="1">
    <source>
        <dbReference type="ARBA" id="ARBA00022490"/>
    </source>
</evidence>
<dbReference type="STRING" id="1798508.A3A35_03235"/>
<protein>
    <recommendedName>
        <fullName evidence="3">SsrA-binding protein</fullName>
    </recommendedName>
    <alternativeName>
        <fullName evidence="3">Small protein B</fullName>
    </alternativeName>
</protein>
<evidence type="ECO:0000313" key="5">
    <source>
        <dbReference type="Proteomes" id="UP000179115"/>
    </source>
</evidence>
<comment type="similarity">
    <text evidence="3">Belongs to the SmpB family.</text>
</comment>
<dbReference type="CDD" id="cd09294">
    <property type="entry name" value="SmpB"/>
    <property type="match status" value="1"/>
</dbReference>
<dbReference type="GO" id="GO:0005829">
    <property type="term" value="C:cytosol"/>
    <property type="evidence" value="ECO:0007669"/>
    <property type="project" value="TreeGrafter"/>
</dbReference>
<name>A0A1F6ECN6_9BACT</name>
<dbReference type="GO" id="GO:0070930">
    <property type="term" value="P:trans-translation-dependent protein tagging"/>
    <property type="evidence" value="ECO:0007669"/>
    <property type="project" value="TreeGrafter"/>
</dbReference>
<comment type="subcellular location">
    <subcellularLocation>
        <location evidence="3">Cytoplasm</location>
    </subcellularLocation>
    <text evidence="3">The tmRNA-SmpB complex associates with stalled 70S ribosomes.</text>
</comment>
<sequence length="147" mass="16746">MNLIENKKARFNYEILETYEAGLELLGFEVKSLRAGHGQLEGAHVVVRGGEAYLVGATIPPYQTGNTPKEYDPARTRRLLLTKKELGELAQYENKKGLTIVPLSVYNKNSRLKLSAAVARGKKKYDKREVLKKRDTEREIRRTLKTE</sequence>
<evidence type="ECO:0000256" key="2">
    <source>
        <dbReference type="ARBA" id="ARBA00022884"/>
    </source>
</evidence>
<dbReference type="NCBIfam" id="NF003843">
    <property type="entry name" value="PRK05422.1"/>
    <property type="match status" value="1"/>
</dbReference>
<proteinExistence type="inferred from homology"/>
<dbReference type="EMBL" id="MFLV01000022">
    <property type="protein sequence ID" value="OGG71435.1"/>
    <property type="molecule type" value="Genomic_DNA"/>
</dbReference>
<comment type="function">
    <text evidence="3">Required for rescue of stalled ribosomes mediated by trans-translation. Binds to transfer-messenger RNA (tmRNA), required for stable association of tmRNA with ribosomes. tmRNA and SmpB together mimic tRNA shape, replacing the anticodon stem-loop with SmpB. tmRNA is encoded by the ssrA gene; the 2 termini fold to resemble tRNA(Ala) and it encodes a 'tag peptide', a short internal open reading frame. During trans-translation Ala-aminoacylated tmRNA acts like a tRNA, entering the A-site of stalled ribosomes, displacing the stalled mRNA. The ribosome then switches to translate the ORF on the tmRNA; the nascent peptide is terminated with the 'tag peptide' encoded by the tmRNA and targeted for degradation. The ribosome is freed to recommence translation, which seems to be the essential function of trans-translation.</text>
</comment>
<keyword evidence="2 3" id="KW-0694">RNA-binding</keyword>
<comment type="caution">
    <text evidence="4">The sequence shown here is derived from an EMBL/GenBank/DDBJ whole genome shotgun (WGS) entry which is preliminary data.</text>
</comment>
<dbReference type="PANTHER" id="PTHR30308:SF2">
    <property type="entry name" value="SSRA-BINDING PROTEIN"/>
    <property type="match status" value="1"/>
</dbReference>
<dbReference type="NCBIfam" id="TIGR00086">
    <property type="entry name" value="smpB"/>
    <property type="match status" value="1"/>
</dbReference>
<reference evidence="4 5" key="1">
    <citation type="journal article" date="2016" name="Nat. Commun.">
        <title>Thousands of microbial genomes shed light on interconnected biogeochemical processes in an aquifer system.</title>
        <authorList>
            <person name="Anantharaman K."/>
            <person name="Brown C.T."/>
            <person name="Hug L.A."/>
            <person name="Sharon I."/>
            <person name="Castelle C.J."/>
            <person name="Probst A.J."/>
            <person name="Thomas B.C."/>
            <person name="Singh A."/>
            <person name="Wilkins M.J."/>
            <person name="Karaoz U."/>
            <person name="Brodie E.L."/>
            <person name="Williams K.H."/>
            <person name="Hubbard S.S."/>
            <person name="Banfield J.F."/>
        </authorList>
    </citation>
    <scope>NUCLEOTIDE SEQUENCE [LARGE SCALE GENOMIC DNA]</scope>
</reference>
<dbReference type="Proteomes" id="UP000179115">
    <property type="component" value="Unassembled WGS sequence"/>
</dbReference>
<dbReference type="Gene3D" id="2.40.280.10">
    <property type="match status" value="1"/>
</dbReference>
<organism evidence="4 5">
    <name type="scientific">Candidatus Kaiserbacteria bacterium RIFCSPLOWO2_01_FULL_51_21</name>
    <dbReference type="NCBI Taxonomy" id="1798508"/>
    <lineage>
        <taxon>Bacteria</taxon>
        <taxon>Candidatus Kaiseribacteriota</taxon>
    </lineage>
</organism>
<dbReference type="InterPro" id="IPR023620">
    <property type="entry name" value="SmpB"/>
</dbReference>
<dbReference type="GO" id="GO:0003723">
    <property type="term" value="F:RNA binding"/>
    <property type="evidence" value="ECO:0007669"/>
    <property type="project" value="UniProtKB-UniRule"/>
</dbReference>
<dbReference type="HAMAP" id="MF_00023">
    <property type="entry name" value="SmpB"/>
    <property type="match status" value="1"/>
</dbReference>
<keyword evidence="1 3" id="KW-0963">Cytoplasm</keyword>
<dbReference type="PANTHER" id="PTHR30308">
    <property type="entry name" value="TMRNA-BINDING COMPONENT OF TRANS-TRANSLATION TAGGING COMPLEX"/>
    <property type="match status" value="1"/>
</dbReference>
<dbReference type="Pfam" id="PF01668">
    <property type="entry name" value="SmpB"/>
    <property type="match status" value="1"/>
</dbReference>
<dbReference type="PROSITE" id="PS01317">
    <property type="entry name" value="SSRP"/>
    <property type="match status" value="1"/>
</dbReference>
<dbReference type="AlphaFoldDB" id="A0A1F6ECN6"/>
<dbReference type="SUPFAM" id="SSF74982">
    <property type="entry name" value="Small protein B (SmpB)"/>
    <property type="match status" value="1"/>
</dbReference>
<dbReference type="InterPro" id="IPR000037">
    <property type="entry name" value="SsrA-bd_prot"/>
</dbReference>
<accession>A0A1F6ECN6</accession>
<dbReference type="InterPro" id="IPR020081">
    <property type="entry name" value="SsrA-bd_prot_CS"/>
</dbReference>
<gene>
    <name evidence="3" type="primary">smpB</name>
    <name evidence="4" type="ORF">A3A35_03235</name>
</gene>
<dbReference type="GO" id="GO:0070929">
    <property type="term" value="P:trans-translation"/>
    <property type="evidence" value="ECO:0007669"/>
    <property type="project" value="UniProtKB-UniRule"/>
</dbReference>
<evidence type="ECO:0000313" key="4">
    <source>
        <dbReference type="EMBL" id="OGG71435.1"/>
    </source>
</evidence>
<evidence type="ECO:0000256" key="3">
    <source>
        <dbReference type="HAMAP-Rule" id="MF_00023"/>
    </source>
</evidence>